<evidence type="ECO:0000313" key="2">
    <source>
        <dbReference type="Proteomes" id="UP001152300"/>
    </source>
</evidence>
<organism evidence="1 2">
    <name type="scientific">Sclerotinia nivalis</name>
    <dbReference type="NCBI Taxonomy" id="352851"/>
    <lineage>
        <taxon>Eukaryota</taxon>
        <taxon>Fungi</taxon>
        <taxon>Dikarya</taxon>
        <taxon>Ascomycota</taxon>
        <taxon>Pezizomycotina</taxon>
        <taxon>Leotiomycetes</taxon>
        <taxon>Helotiales</taxon>
        <taxon>Sclerotiniaceae</taxon>
        <taxon>Sclerotinia</taxon>
    </lineage>
</organism>
<evidence type="ECO:0000313" key="1">
    <source>
        <dbReference type="EMBL" id="KAJ8065782.1"/>
    </source>
</evidence>
<proteinExistence type="predicted"/>
<dbReference type="EMBL" id="JAPEIS010000006">
    <property type="protein sequence ID" value="KAJ8065782.1"/>
    <property type="molecule type" value="Genomic_DNA"/>
</dbReference>
<comment type="caution">
    <text evidence="1">The sequence shown here is derived from an EMBL/GenBank/DDBJ whole genome shotgun (WGS) entry which is preliminary data.</text>
</comment>
<reference evidence="1" key="1">
    <citation type="submission" date="2022-11" db="EMBL/GenBank/DDBJ databases">
        <title>Genome Resource of Sclerotinia nivalis Strain SnTB1, a Plant Pathogen Isolated from American Ginseng.</title>
        <authorList>
            <person name="Fan S."/>
        </authorList>
    </citation>
    <scope>NUCLEOTIDE SEQUENCE</scope>
    <source>
        <strain evidence="1">SnTB1</strain>
    </source>
</reference>
<sequence length="153" mass="17613">MKMLERQENLFTSHAKVISGMEGRAEMELAQEKINQDELKEVHQKEINAFKASFETRIMELEEEHRPYRDIAERILARDRECSKSPRERSEGIMDQGNLAAHGGNCLAVSKRIASSPNVGDTEWVESLYGVGIETFIKHQDSLRMRFLTCDTR</sequence>
<gene>
    <name evidence="1" type="ORF">OCU04_006446</name>
</gene>
<protein>
    <submittedName>
        <fullName evidence="1">Uncharacterized protein</fullName>
    </submittedName>
</protein>
<keyword evidence="2" id="KW-1185">Reference proteome</keyword>
<accession>A0A9X0AMZ1</accession>
<dbReference type="OrthoDB" id="3548420at2759"/>
<name>A0A9X0AMZ1_9HELO</name>
<dbReference type="Proteomes" id="UP001152300">
    <property type="component" value="Unassembled WGS sequence"/>
</dbReference>
<dbReference type="AlphaFoldDB" id="A0A9X0AMZ1"/>